<dbReference type="Proteomes" id="UP000780721">
    <property type="component" value="Unassembled WGS sequence"/>
</dbReference>
<dbReference type="InterPro" id="IPR011059">
    <property type="entry name" value="Metal-dep_hydrolase_composite"/>
</dbReference>
<dbReference type="Gene3D" id="3.20.20.140">
    <property type="entry name" value="Metal-dependent hydrolases"/>
    <property type="match status" value="1"/>
</dbReference>
<organism evidence="1 2">
    <name type="scientific">Oribacterium sinus</name>
    <dbReference type="NCBI Taxonomy" id="237576"/>
    <lineage>
        <taxon>Bacteria</taxon>
        <taxon>Bacillati</taxon>
        <taxon>Bacillota</taxon>
        <taxon>Clostridia</taxon>
        <taxon>Lachnospirales</taxon>
        <taxon>Lachnospiraceae</taxon>
        <taxon>Oribacterium</taxon>
    </lineage>
</organism>
<dbReference type="InterPro" id="IPR050378">
    <property type="entry name" value="Metallo-dep_Hydrolases_sf"/>
</dbReference>
<proteinExistence type="predicted"/>
<evidence type="ECO:0000313" key="2">
    <source>
        <dbReference type="Proteomes" id="UP000780721"/>
    </source>
</evidence>
<dbReference type="GO" id="GO:0016812">
    <property type="term" value="F:hydrolase activity, acting on carbon-nitrogen (but not peptide) bonds, in cyclic amides"/>
    <property type="evidence" value="ECO:0007669"/>
    <property type="project" value="TreeGrafter"/>
</dbReference>
<dbReference type="EMBL" id="JABZRB010000139">
    <property type="protein sequence ID" value="MBF1305304.1"/>
    <property type="molecule type" value="Genomic_DNA"/>
</dbReference>
<reference evidence="1" key="1">
    <citation type="submission" date="2020-04" db="EMBL/GenBank/DDBJ databases">
        <title>Deep metagenomics examines the oral microbiome during advanced dental caries in children, revealing novel taxa and co-occurrences with host molecules.</title>
        <authorList>
            <person name="Baker J.L."/>
            <person name="Morton J.T."/>
            <person name="Dinis M."/>
            <person name="Alvarez R."/>
            <person name="Tran N.C."/>
            <person name="Knight R."/>
            <person name="Edlund A."/>
        </authorList>
    </citation>
    <scope>NUCLEOTIDE SEQUENCE</scope>
    <source>
        <strain evidence="1">JCVI_48_bin.5</strain>
    </source>
</reference>
<dbReference type="InterPro" id="IPR032466">
    <property type="entry name" value="Metal_Hydrolase"/>
</dbReference>
<protein>
    <recommendedName>
        <fullName evidence="3">Amidohydrolase-related domain-containing protein</fullName>
    </recommendedName>
</protein>
<dbReference type="AlphaFoldDB" id="A0A930H3M2"/>
<comment type="caution">
    <text evidence="1">The sequence shown here is derived from an EMBL/GenBank/DDBJ whole genome shotgun (WGS) entry which is preliminary data.</text>
</comment>
<evidence type="ECO:0000313" key="1">
    <source>
        <dbReference type="EMBL" id="MBF1305304.1"/>
    </source>
</evidence>
<dbReference type="PANTHER" id="PTHR11647">
    <property type="entry name" value="HYDRANTOINASE/DIHYDROPYRIMIDINASE FAMILY MEMBER"/>
    <property type="match status" value="1"/>
</dbReference>
<feature type="non-terminal residue" evidence="1">
    <location>
        <position position="227"/>
    </location>
</feature>
<dbReference type="GO" id="GO:0005829">
    <property type="term" value="C:cytosol"/>
    <property type="evidence" value="ECO:0007669"/>
    <property type="project" value="TreeGrafter"/>
</dbReference>
<name>A0A930H3M2_9FIRM</name>
<dbReference type="SUPFAM" id="SSF51338">
    <property type="entry name" value="Composite domain of metallo-dependent hydrolases"/>
    <property type="match status" value="1"/>
</dbReference>
<dbReference type="SUPFAM" id="SSF51556">
    <property type="entry name" value="Metallo-dependent hydrolases"/>
    <property type="match status" value="1"/>
</dbReference>
<gene>
    <name evidence="1" type="ORF">HXM91_05565</name>
</gene>
<dbReference type="PANTHER" id="PTHR11647:SF1">
    <property type="entry name" value="COLLAPSIN RESPONSE MEDIATOR PROTEIN"/>
    <property type="match status" value="1"/>
</dbReference>
<sequence length="227" mass="25007">MKSLLIKNGTVVTGAGMTESDILIRDGKIIEISDRGKIEDPEASLSEVYDALGKWVLPGLVEPHMHIAAPLGGIIDIMDFKSASKVAAYGGITSFMDFSSTLPGMSIRNAVRDRLKEMSEGKQDYSCHAKVVSLVSPITSARLAMANAELFDAKRKRDYLAAEKASVEEIKTINTECARLSENVDQIASLVQAEIDARMDEIPKLIREDKIPTFKLFMTYRKAHVMI</sequence>
<dbReference type="Gene3D" id="2.30.40.10">
    <property type="entry name" value="Urease, subunit C, domain 1"/>
    <property type="match status" value="1"/>
</dbReference>
<evidence type="ECO:0008006" key="3">
    <source>
        <dbReference type="Google" id="ProtNLM"/>
    </source>
</evidence>
<accession>A0A930H3M2</accession>